<keyword evidence="6" id="KW-1185">Reference proteome</keyword>
<evidence type="ECO:0000313" key="5">
    <source>
        <dbReference type="EMBL" id="MFD2965364.1"/>
    </source>
</evidence>
<comment type="similarity">
    <text evidence="1">Belongs to the metallo-dependent hydrolases superfamily. CpsB/CapC family.</text>
</comment>
<dbReference type="EC" id="3.1.3.48" evidence="2"/>
<dbReference type="InterPro" id="IPR016667">
    <property type="entry name" value="Caps_polysacc_synth_CpsB/CapC"/>
</dbReference>
<comment type="catalytic activity">
    <reaction evidence="4">
        <text>O-phospho-L-tyrosyl-[protein] + H2O = L-tyrosyl-[protein] + phosphate</text>
        <dbReference type="Rhea" id="RHEA:10684"/>
        <dbReference type="Rhea" id="RHEA-COMP:10136"/>
        <dbReference type="Rhea" id="RHEA-COMP:20101"/>
        <dbReference type="ChEBI" id="CHEBI:15377"/>
        <dbReference type="ChEBI" id="CHEBI:43474"/>
        <dbReference type="ChEBI" id="CHEBI:46858"/>
        <dbReference type="ChEBI" id="CHEBI:61978"/>
        <dbReference type="EC" id="3.1.3.48"/>
    </reaction>
</comment>
<protein>
    <recommendedName>
        <fullName evidence="2">protein-tyrosine-phosphatase</fullName>
        <ecNumber evidence="2">3.1.3.48</ecNumber>
    </recommendedName>
</protein>
<evidence type="ECO:0000256" key="2">
    <source>
        <dbReference type="ARBA" id="ARBA00013064"/>
    </source>
</evidence>
<dbReference type="RefSeq" id="WP_377613340.1">
    <property type="nucleotide sequence ID" value="NZ_JBHUPA010000029.1"/>
</dbReference>
<evidence type="ECO:0000256" key="1">
    <source>
        <dbReference type="ARBA" id="ARBA00005750"/>
    </source>
</evidence>
<evidence type="ECO:0000256" key="4">
    <source>
        <dbReference type="ARBA" id="ARBA00051722"/>
    </source>
</evidence>
<dbReference type="PANTHER" id="PTHR39181">
    <property type="entry name" value="TYROSINE-PROTEIN PHOSPHATASE YWQE"/>
    <property type="match status" value="1"/>
</dbReference>
<dbReference type="Pfam" id="PF19567">
    <property type="entry name" value="CpsB_CapC"/>
    <property type="match status" value="1"/>
</dbReference>
<organism evidence="5 6">
    <name type="scientific">Olivibacter jilunii</name>
    <dbReference type="NCBI Taxonomy" id="985016"/>
    <lineage>
        <taxon>Bacteria</taxon>
        <taxon>Pseudomonadati</taxon>
        <taxon>Bacteroidota</taxon>
        <taxon>Sphingobacteriia</taxon>
        <taxon>Sphingobacteriales</taxon>
        <taxon>Sphingobacteriaceae</taxon>
        <taxon>Olivibacter</taxon>
    </lineage>
</organism>
<evidence type="ECO:0000256" key="3">
    <source>
        <dbReference type="ARBA" id="ARBA00022801"/>
    </source>
</evidence>
<gene>
    <name evidence="5" type="ORF">ACFS6J_26420</name>
</gene>
<proteinExistence type="inferred from homology"/>
<reference evidence="6" key="1">
    <citation type="journal article" date="2019" name="Int. J. Syst. Evol. Microbiol.">
        <title>The Global Catalogue of Microorganisms (GCM) 10K type strain sequencing project: providing services to taxonomists for standard genome sequencing and annotation.</title>
        <authorList>
            <consortium name="The Broad Institute Genomics Platform"/>
            <consortium name="The Broad Institute Genome Sequencing Center for Infectious Disease"/>
            <person name="Wu L."/>
            <person name="Ma J."/>
        </authorList>
    </citation>
    <scope>NUCLEOTIDE SEQUENCE [LARGE SCALE GENOMIC DNA]</scope>
    <source>
        <strain evidence="6">KCTC 23098</strain>
    </source>
</reference>
<dbReference type="Gene3D" id="3.20.20.140">
    <property type="entry name" value="Metal-dependent hydrolases"/>
    <property type="match status" value="1"/>
</dbReference>
<comment type="caution">
    <text evidence="5">The sequence shown here is derived from an EMBL/GenBank/DDBJ whole genome shotgun (WGS) entry which is preliminary data.</text>
</comment>
<sequence length="228" mass="25267">MLSFLRANTPDTLGSLLKLDICFDLYADKTNDNWLVELGKTQQQAGFEAILNVAHNMNVESIRSPNLPLPLHVVPLVGIKKDAASEIPNIQKTKQSQTYVFIETNRQCAGGELEDVIFRLELQGYLPILTQADRYTCLQDNYRNAKRLIDRGCLLHTNLLSLTGHQGTTGKRLAEKLLTDGLVSFFGTGIASNEGLQLVKSFKGTRKLLRVLANNPIKNSELLASSTL</sequence>
<evidence type="ECO:0000313" key="6">
    <source>
        <dbReference type="Proteomes" id="UP001597560"/>
    </source>
</evidence>
<dbReference type="PANTHER" id="PTHR39181:SF1">
    <property type="entry name" value="TYROSINE-PROTEIN PHOSPHATASE YWQE"/>
    <property type="match status" value="1"/>
</dbReference>
<dbReference type="Proteomes" id="UP001597560">
    <property type="component" value="Unassembled WGS sequence"/>
</dbReference>
<dbReference type="GO" id="GO:0004725">
    <property type="term" value="F:protein tyrosine phosphatase activity"/>
    <property type="evidence" value="ECO:0007669"/>
    <property type="project" value="UniProtKB-EC"/>
</dbReference>
<keyword evidence="3 5" id="KW-0378">Hydrolase</keyword>
<accession>A0ABW6BA54</accession>
<dbReference type="EMBL" id="JBHUPA010000029">
    <property type="protein sequence ID" value="MFD2965364.1"/>
    <property type="molecule type" value="Genomic_DNA"/>
</dbReference>
<name>A0ABW6BA54_9SPHI</name>